<dbReference type="Proteomes" id="UP001157418">
    <property type="component" value="Unassembled WGS sequence"/>
</dbReference>
<protein>
    <recommendedName>
        <fullName evidence="3">Cytochrome c domain-containing protein</fullName>
    </recommendedName>
</protein>
<name>A0AAU9PBW3_9ASTR</name>
<gene>
    <name evidence="1" type="ORF">LVIROSA_LOCUS32898</name>
</gene>
<dbReference type="EMBL" id="CAKMRJ010005523">
    <property type="protein sequence ID" value="CAH1447276.1"/>
    <property type="molecule type" value="Genomic_DNA"/>
</dbReference>
<reference evidence="1 2" key="1">
    <citation type="submission" date="2022-01" db="EMBL/GenBank/DDBJ databases">
        <authorList>
            <person name="Xiong W."/>
            <person name="Schranz E."/>
        </authorList>
    </citation>
    <scope>NUCLEOTIDE SEQUENCE [LARGE SCALE GENOMIC DNA]</scope>
</reference>
<sequence>MPLDPLRNRKDLVSPKRLCFACHAKPANLSDLNKVVEEPSSNNPSISILQLPLDIDPSILHDYPVQNDPDLVTTIEALSGLSPNLTPQCSDHECCGD</sequence>
<evidence type="ECO:0008006" key="3">
    <source>
        <dbReference type="Google" id="ProtNLM"/>
    </source>
</evidence>
<dbReference type="AlphaFoldDB" id="A0AAU9PBW3"/>
<keyword evidence="2" id="KW-1185">Reference proteome</keyword>
<accession>A0AAU9PBW3</accession>
<proteinExistence type="predicted"/>
<evidence type="ECO:0000313" key="2">
    <source>
        <dbReference type="Proteomes" id="UP001157418"/>
    </source>
</evidence>
<comment type="caution">
    <text evidence="1">The sequence shown here is derived from an EMBL/GenBank/DDBJ whole genome shotgun (WGS) entry which is preliminary data.</text>
</comment>
<evidence type="ECO:0000313" key="1">
    <source>
        <dbReference type="EMBL" id="CAH1447276.1"/>
    </source>
</evidence>
<organism evidence="1 2">
    <name type="scientific">Lactuca virosa</name>
    <dbReference type="NCBI Taxonomy" id="75947"/>
    <lineage>
        <taxon>Eukaryota</taxon>
        <taxon>Viridiplantae</taxon>
        <taxon>Streptophyta</taxon>
        <taxon>Embryophyta</taxon>
        <taxon>Tracheophyta</taxon>
        <taxon>Spermatophyta</taxon>
        <taxon>Magnoliopsida</taxon>
        <taxon>eudicotyledons</taxon>
        <taxon>Gunneridae</taxon>
        <taxon>Pentapetalae</taxon>
        <taxon>asterids</taxon>
        <taxon>campanulids</taxon>
        <taxon>Asterales</taxon>
        <taxon>Asteraceae</taxon>
        <taxon>Cichorioideae</taxon>
        <taxon>Cichorieae</taxon>
        <taxon>Lactucinae</taxon>
        <taxon>Lactuca</taxon>
    </lineage>
</organism>